<accession>L5LKZ0</accession>
<feature type="region of interest" description="Disordered" evidence="1">
    <location>
        <begin position="85"/>
        <end position="105"/>
    </location>
</feature>
<name>L5LKZ0_MYODS</name>
<organism evidence="2 3">
    <name type="scientific">Myotis davidii</name>
    <name type="common">David's myotis</name>
    <dbReference type="NCBI Taxonomy" id="225400"/>
    <lineage>
        <taxon>Eukaryota</taxon>
        <taxon>Metazoa</taxon>
        <taxon>Chordata</taxon>
        <taxon>Craniata</taxon>
        <taxon>Vertebrata</taxon>
        <taxon>Euteleostomi</taxon>
        <taxon>Mammalia</taxon>
        <taxon>Eutheria</taxon>
        <taxon>Laurasiatheria</taxon>
        <taxon>Chiroptera</taxon>
        <taxon>Yangochiroptera</taxon>
        <taxon>Vespertilionidae</taxon>
        <taxon>Myotis</taxon>
    </lineage>
</organism>
<dbReference type="EMBL" id="KB110951">
    <property type="protein sequence ID" value="ELK26611.1"/>
    <property type="molecule type" value="Genomic_DNA"/>
</dbReference>
<sequence length="105" mass="11205">MAFLLRMGEQILCPVPPTSGDDRGEAVFGQLLVLGAILPRSPGIRVISSPIKGTGSSFTTTSWSHAPATRNPPKYRMLTEELEAHHWPPASHSQASAQAAPSVMT</sequence>
<evidence type="ECO:0000313" key="3">
    <source>
        <dbReference type="Proteomes" id="UP000010556"/>
    </source>
</evidence>
<evidence type="ECO:0000256" key="1">
    <source>
        <dbReference type="SAM" id="MobiDB-lite"/>
    </source>
</evidence>
<dbReference type="Proteomes" id="UP000010556">
    <property type="component" value="Unassembled WGS sequence"/>
</dbReference>
<protein>
    <submittedName>
        <fullName evidence="2">Uncharacterized protein</fullName>
    </submittedName>
</protein>
<gene>
    <name evidence="2" type="ORF">MDA_GLEAN10019335</name>
</gene>
<proteinExistence type="predicted"/>
<feature type="compositionally biased region" description="Low complexity" evidence="1">
    <location>
        <begin position="53"/>
        <end position="64"/>
    </location>
</feature>
<feature type="region of interest" description="Disordered" evidence="1">
    <location>
        <begin position="49"/>
        <end position="72"/>
    </location>
</feature>
<keyword evidence="3" id="KW-1185">Reference proteome</keyword>
<feature type="compositionally biased region" description="Low complexity" evidence="1">
    <location>
        <begin position="87"/>
        <end position="105"/>
    </location>
</feature>
<dbReference type="AlphaFoldDB" id="L5LKZ0"/>
<evidence type="ECO:0000313" key="2">
    <source>
        <dbReference type="EMBL" id="ELK26611.1"/>
    </source>
</evidence>
<reference evidence="3" key="1">
    <citation type="journal article" date="2013" name="Science">
        <title>Comparative analysis of bat genomes provides insight into the evolution of flight and immunity.</title>
        <authorList>
            <person name="Zhang G."/>
            <person name="Cowled C."/>
            <person name="Shi Z."/>
            <person name="Huang Z."/>
            <person name="Bishop-Lilly K.A."/>
            <person name="Fang X."/>
            <person name="Wynne J.W."/>
            <person name="Xiong Z."/>
            <person name="Baker M.L."/>
            <person name="Zhao W."/>
            <person name="Tachedjian M."/>
            <person name="Zhu Y."/>
            <person name="Zhou P."/>
            <person name="Jiang X."/>
            <person name="Ng J."/>
            <person name="Yang L."/>
            <person name="Wu L."/>
            <person name="Xiao J."/>
            <person name="Feng Y."/>
            <person name="Chen Y."/>
            <person name="Sun X."/>
            <person name="Zhang Y."/>
            <person name="Marsh G.A."/>
            <person name="Crameri G."/>
            <person name="Broder C.C."/>
            <person name="Frey K.G."/>
            <person name="Wang L.F."/>
            <person name="Wang J."/>
        </authorList>
    </citation>
    <scope>NUCLEOTIDE SEQUENCE [LARGE SCALE GENOMIC DNA]</scope>
</reference>